<evidence type="ECO:0000313" key="2">
    <source>
        <dbReference type="Proteomes" id="UP000053758"/>
    </source>
</evidence>
<organism evidence="1 2">
    <name type="scientific">Pseudozyma antarctica</name>
    <name type="common">Yeast</name>
    <name type="synonym">Candida antarctica</name>
    <dbReference type="NCBI Taxonomy" id="84753"/>
    <lineage>
        <taxon>Eukaryota</taxon>
        <taxon>Fungi</taxon>
        <taxon>Dikarya</taxon>
        <taxon>Basidiomycota</taxon>
        <taxon>Ustilaginomycotina</taxon>
        <taxon>Ustilaginomycetes</taxon>
        <taxon>Ustilaginales</taxon>
        <taxon>Ustilaginaceae</taxon>
        <taxon>Moesziomyces</taxon>
    </lineage>
</organism>
<proteinExistence type="predicted"/>
<sequence>MRGKLFFALLLLFATLAVVTSLPLVQDVDTLQHVAERDSLGLDELMLAGEQASSPDLLFKRDGDAGVAAAPPSTNRELSRLLRPEALGGPTRDRLVVNTMDVLHGRLLAVKLPGRGLDAGVINRMMQQDKDFVVEGAGGKWWRFVNQGGRHFKPISLPVSDTLQGSLRTGPALATPSHALADSGRSTIGSRLWARVRALFNKLPESVTAVPVRRLGKRGSELSDPPSTDREMARLLRPSALGAPVHDRLLLSTKPVLGGDYLAVQLPGKGYDAQTINAMMQQDRPFFVEGKDGKLWQFVNAGDRTFSPRAVSQPGVHFFKDSPVRSGSTHAVPTYVHKFDRGVKGTLSRAWSRIRSPFIKTKLPEAVQAVPLSKLVKRAGGDSTRILAPPSTDRELARLLRAEALASPTYGQVAVRPVELLQGHFLAVKLPGNGWDAQILNHMMKQDKHFFVEGKNGRIWQFVNTGNRIFRPEAMSHSKIQFVRDALVEPTVRVPNFAYAPESTANSGLLSRFSGLLGKLPEGVEAVHVPLRKRATPEIQPKVQSVIPPPSSNYEMAQLLRPSALGIAQAKVSVKPIKLRQLGLLAVKLPGGGYDSAVLNKMMQQDKDFLVEGKDGKVWRFVRDAEGVFTPRYVSSLRGLFNGPGMQKATVTTPKTVQYLPEVTPIQRVWGRVKAMFGRLPKSVQAVHLPA</sequence>
<gene>
    <name evidence="1" type="ORF">PAN0_011d4274</name>
</gene>
<accession>A0A081CHA6</accession>
<reference evidence="2" key="1">
    <citation type="journal article" date="2014" name="Genome Announc.">
        <title>Draft Genome Sequence of the Yeast Pseudozyma antarctica Type Strain JCM10317, a Producer of the Glycolipid Biosurfactants, Mannosylerythritol Lipids.</title>
        <authorList>
            <person name="Saika A."/>
            <person name="Koike H."/>
            <person name="Hori T."/>
            <person name="Fukuoka T."/>
            <person name="Sato S."/>
            <person name="Habe H."/>
            <person name="Kitamoto D."/>
            <person name="Morita T."/>
        </authorList>
    </citation>
    <scope>NUCLEOTIDE SEQUENCE [LARGE SCALE GENOMIC DNA]</scope>
    <source>
        <strain evidence="2">JCM 10317</strain>
    </source>
</reference>
<dbReference type="HOGENOM" id="CLU_398471_0_0_1"/>
<protein>
    <submittedName>
        <fullName evidence="1">Uncharacterized protein</fullName>
    </submittedName>
</protein>
<dbReference type="AlphaFoldDB" id="A0A081CHA6"/>
<dbReference type="RefSeq" id="XP_014655730.1">
    <property type="nucleotide sequence ID" value="XM_014800244.1"/>
</dbReference>
<dbReference type="OrthoDB" id="2556307at2759"/>
<dbReference type="EMBL" id="DF830078">
    <property type="protein sequence ID" value="GAK66052.1"/>
    <property type="molecule type" value="Genomic_DNA"/>
</dbReference>
<dbReference type="Proteomes" id="UP000053758">
    <property type="component" value="Unassembled WGS sequence"/>
</dbReference>
<evidence type="ECO:0000313" key="1">
    <source>
        <dbReference type="EMBL" id="GAK66052.1"/>
    </source>
</evidence>
<dbReference type="GeneID" id="26305154"/>
<name>A0A081CHA6_PSEA2</name>
<keyword evidence="2" id="KW-1185">Reference proteome</keyword>